<dbReference type="Pfam" id="PF02620">
    <property type="entry name" value="YceD"/>
    <property type="match status" value="1"/>
</dbReference>
<reference evidence="1" key="2">
    <citation type="submission" date="2020-09" db="EMBL/GenBank/DDBJ databases">
        <authorList>
            <person name="Sun Q."/>
            <person name="Zhou Y."/>
        </authorList>
    </citation>
    <scope>NUCLEOTIDE SEQUENCE</scope>
    <source>
        <strain evidence="1">CGMCC 1.12408</strain>
    </source>
</reference>
<name>A0A916S703_9BACI</name>
<comment type="caution">
    <text evidence="1">The sequence shown here is derived from an EMBL/GenBank/DDBJ whole genome shotgun (WGS) entry which is preliminary data.</text>
</comment>
<evidence type="ECO:0000313" key="1">
    <source>
        <dbReference type="EMBL" id="GGA83803.1"/>
    </source>
</evidence>
<sequence length="174" mass="20324">MKFTLAQLKKDAFNKPFSFSGEVDVSELESMNNDIREIELVHVEGICNMHGDQFFFTFTITGRMILPCARTLVDVPYSFEIETKEIFSSSPYYNDEDESEIHPIHGEVLDLMPFIKENILLEVPFRVFAKDVEETEFLQKGKDWEVLSDKPKEMTIDPRLKKLESLFKDTEKEK</sequence>
<dbReference type="Proteomes" id="UP000613512">
    <property type="component" value="Unassembled WGS sequence"/>
</dbReference>
<proteinExistence type="predicted"/>
<protein>
    <recommendedName>
        <fullName evidence="3">DUF177 domain-containing protein</fullName>
    </recommendedName>
</protein>
<accession>A0A916S703</accession>
<organism evidence="1 2">
    <name type="scientific">Ornithinibacillus halotolerans</name>
    <dbReference type="NCBI Taxonomy" id="1274357"/>
    <lineage>
        <taxon>Bacteria</taxon>
        <taxon>Bacillati</taxon>
        <taxon>Bacillota</taxon>
        <taxon>Bacilli</taxon>
        <taxon>Bacillales</taxon>
        <taxon>Bacillaceae</taxon>
        <taxon>Ornithinibacillus</taxon>
    </lineage>
</organism>
<evidence type="ECO:0000313" key="2">
    <source>
        <dbReference type="Proteomes" id="UP000613512"/>
    </source>
</evidence>
<dbReference type="RefSeq" id="WP_188385359.1">
    <property type="nucleotide sequence ID" value="NZ_BMEY01000016.1"/>
</dbReference>
<dbReference type="AlphaFoldDB" id="A0A916S703"/>
<keyword evidence="2" id="KW-1185">Reference proteome</keyword>
<dbReference type="InterPro" id="IPR003772">
    <property type="entry name" value="YceD"/>
</dbReference>
<reference evidence="1" key="1">
    <citation type="journal article" date="2014" name="Int. J. Syst. Evol. Microbiol.">
        <title>Complete genome sequence of Corynebacterium casei LMG S-19264T (=DSM 44701T), isolated from a smear-ripened cheese.</title>
        <authorList>
            <consortium name="US DOE Joint Genome Institute (JGI-PGF)"/>
            <person name="Walter F."/>
            <person name="Albersmeier A."/>
            <person name="Kalinowski J."/>
            <person name="Ruckert C."/>
        </authorList>
    </citation>
    <scope>NUCLEOTIDE SEQUENCE</scope>
    <source>
        <strain evidence="1">CGMCC 1.12408</strain>
    </source>
</reference>
<gene>
    <name evidence="1" type="primary">ylbN</name>
    <name evidence="1" type="ORF">GCM10008025_28650</name>
</gene>
<evidence type="ECO:0008006" key="3">
    <source>
        <dbReference type="Google" id="ProtNLM"/>
    </source>
</evidence>
<dbReference type="EMBL" id="BMEY01000016">
    <property type="protein sequence ID" value="GGA83803.1"/>
    <property type="molecule type" value="Genomic_DNA"/>
</dbReference>